<feature type="non-terminal residue" evidence="1">
    <location>
        <position position="1"/>
    </location>
</feature>
<dbReference type="EMBL" id="JACGCM010000696">
    <property type="protein sequence ID" value="KAF6168448.1"/>
    <property type="molecule type" value="Genomic_DNA"/>
</dbReference>
<evidence type="ECO:0000313" key="1">
    <source>
        <dbReference type="EMBL" id="KAF6168448.1"/>
    </source>
</evidence>
<gene>
    <name evidence="1" type="ORF">GIB67_005000</name>
</gene>
<organism evidence="1 2">
    <name type="scientific">Kingdonia uniflora</name>
    <dbReference type="NCBI Taxonomy" id="39325"/>
    <lineage>
        <taxon>Eukaryota</taxon>
        <taxon>Viridiplantae</taxon>
        <taxon>Streptophyta</taxon>
        <taxon>Embryophyta</taxon>
        <taxon>Tracheophyta</taxon>
        <taxon>Spermatophyta</taxon>
        <taxon>Magnoliopsida</taxon>
        <taxon>Ranunculales</taxon>
        <taxon>Circaeasteraceae</taxon>
        <taxon>Kingdonia</taxon>
    </lineage>
</organism>
<dbReference type="InterPro" id="IPR029993">
    <property type="entry name" value="GAUT"/>
</dbReference>
<sequence length="419" mass="47325">ASNLELVLTSEMLGLVLYSDNVVVVGSVTVTARTNNNVAPVCSSSRFVKSRGFLFEASSSCIIGSHCYGLNVTQGLYVGFDVAFECSTGGRRLQVVYYMIEVDRRVEAIGGVLGTRRLSELLYGVNGGKYLNLSMDLGDGLIEPTLVVYKDGDTDYLLKADDRQSLDILERNGFMSFRILLEWERDDSTQKCILEERDANRNSQNKSINDEKVRDMKDQLIRVKAYLNFAPPNNNSHMVKELKLWIKWIEQTLGEATKDSELSKSVVQRIKSMEGTLYKASQIYSDCPAMATKLRVMTNNAEEQFWANKNKVAYLAQLVSRTAPKGLYCLSMRLTVDYFARSPEEQKLPNKRKLYDPDIYHFNVFSDNILACAVVVNSAVYSFVERKKIVFHIMTNALNLPAMKMWFLSNPPGHPGKEI</sequence>
<protein>
    <recommendedName>
        <fullName evidence="3">Hexosyltransferase</fullName>
    </recommendedName>
</protein>
<keyword evidence="2" id="KW-1185">Reference proteome</keyword>
<reference evidence="1 2" key="1">
    <citation type="journal article" date="2020" name="IScience">
        <title>Genome Sequencing of the Endangered Kingdonia uniflora (Circaeasteraceae, Ranunculales) Reveals Potential Mechanisms of Evolutionary Specialization.</title>
        <authorList>
            <person name="Sun Y."/>
            <person name="Deng T."/>
            <person name="Zhang A."/>
            <person name="Moore M.J."/>
            <person name="Landis J.B."/>
            <person name="Lin N."/>
            <person name="Zhang H."/>
            <person name="Zhang X."/>
            <person name="Huang J."/>
            <person name="Zhang X."/>
            <person name="Sun H."/>
            <person name="Wang H."/>
        </authorList>
    </citation>
    <scope>NUCLEOTIDE SEQUENCE [LARGE SCALE GENOMIC DNA]</scope>
    <source>
        <strain evidence="1">TB1705</strain>
        <tissue evidence="1">Leaf</tissue>
    </source>
</reference>
<name>A0A7J7NNE1_9MAGN</name>
<evidence type="ECO:0008006" key="3">
    <source>
        <dbReference type="Google" id="ProtNLM"/>
    </source>
</evidence>
<dbReference type="GO" id="GO:0047262">
    <property type="term" value="F:polygalacturonate 4-alpha-galacturonosyltransferase activity"/>
    <property type="evidence" value="ECO:0007669"/>
    <property type="project" value="InterPro"/>
</dbReference>
<dbReference type="PANTHER" id="PTHR32116">
    <property type="entry name" value="GALACTURONOSYLTRANSFERASE 4-RELATED"/>
    <property type="match status" value="1"/>
</dbReference>
<dbReference type="Proteomes" id="UP000541444">
    <property type="component" value="Unassembled WGS sequence"/>
</dbReference>
<comment type="caution">
    <text evidence="1">The sequence shown here is derived from an EMBL/GenBank/DDBJ whole genome shotgun (WGS) entry which is preliminary data.</text>
</comment>
<dbReference type="AlphaFoldDB" id="A0A7J7NNE1"/>
<dbReference type="OrthoDB" id="1709738at2759"/>
<dbReference type="PANTHER" id="PTHR32116:SF0">
    <property type="entry name" value="GALACTURONOSYLTRANSFERASE 6-RELATED"/>
    <property type="match status" value="1"/>
</dbReference>
<proteinExistence type="predicted"/>
<evidence type="ECO:0000313" key="2">
    <source>
        <dbReference type="Proteomes" id="UP000541444"/>
    </source>
</evidence>
<accession>A0A7J7NNE1</accession>
<dbReference type="Pfam" id="PF25557">
    <property type="entry name" value="GAUT_1"/>
    <property type="match status" value="1"/>
</dbReference>